<dbReference type="EMBL" id="MVKX01000008">
    <property type="protein sequence ID" value="OOV80924.1"/>
    <property type="molecule type" value="Genomic_DNA"/>
</dbReference>
<keyword evidence="2" id="KW-0378">Hydrolase</keyword>
<dbReference type="GO" id="GO:0016787">
    <property type="term" value="F:hydrolase activity"/>
    <property type="evidence" value="ECO:0007669"/>
    <property type="project" value="UniProtKB-KW"/>
</dbReference>
<dbReference type="AlphaFoldDB" id="A0A1T1GTI9"/>
<accession>A0A1T1GTI9</accession>
<dbReference type="InterPro" id="IPR029058">
    <property type="entry name" value="AB_hydrolase_fold"/>
</dbReference>
<dbReference type="Proteomes" id="UP000191160">
    <property type="component" value="Unassembled WGS sequence"/>
</dbReference>
<dbReference type="SUPFAM" id="SSF53474">
    <property type="entry name" value="alpha/beta-Hydrolases"/>
    <property type="match status" value="1"/>
</dbReference>
<dbReference type="Gene3D" id="3.40.50.1820">
    <property type="entry name" value="alpha/beta hydrolase"/>
    <property type="match status" value="1"/>
</dbReference>
<organism evidence="2 3">
    <name type="scientific">Acinetobacter amyesii</name>
    <dbReference type="NCBI Taxonomy" id="2942470"/>
    <lineage>
        <taxon>Bacteria</taxon>
        <taxon>Pseudomonadati</taxon>
        <taxon>Pseudomonadota</taxon>
        <taxon>Gammaproteobacteria</taxon>
        <taxon>Moraxellales</taxon>
        <taxon>Moraxellaceae</taxon>
        <taxon>Acinetobacter</taxon>
    </lineage>
</organism>
<evidence type="ECO:0000259" key="1">
    <source>
        <dbReference type="Pfam" id="PF05057"/>
    </source>
</evidence>
<name>A0A1T1GTI9_9GAMM</name>
<sequence>MMPFTHLPARFMCIISLSLLSGCQLVKLQENQLSASLNNKTDSILTHQKLSTFSHQILLMVNESDQSCLNALESCIHKMRNNETLDIAQVYAAASELYMARALIADQNPKCKKSLKQHSGKLASSKIKMCMDQQLADFDFSLRYSYVYLFKSAQAPEERLFDLRQGQVRTFYNVALSRLITSSFTRFDYQQMPESLMLGSSLYHFNYEHYPEIKSADIDKLLSSYNFNFSGLKTINRQEGIGSEFVLVKKATDLSAAQSFILDPEQYYSNQPNPNIHTARYLSVSAIAEPAKTNSSISEILSPQSNFKVELFNPYQFKKAKIESKSYTLTANYSVPYGLWLAENKLGQSGYWTLLNKEEHLRMPHVFMLEPYQPKKKIIVMVHGLASSPETWIGLTNNIMGDQKLRDHYQVWQVFYSTNMPIFESRFQINALLKQAFATVQFNTPSAQDAVIIGHSMGGIISRLLVSDADISAQAIPLMNYEQNTQLQRHPIIRDRFVFKALKPVSRAIFIAAPHHGTDYADRWFTNLAKKIVVLPLSFLNDVNVELPNAKNSTMGLIKSGPADLSQQSRFMLLTADIMPNKDIPYHSIMGNQTQSTEPSKKSDGIVPYTSSHLDGAVSEKIFNGGHSIHESPDAILELRRILREHLDNEALNQ</sequence>
<proteinExistence type="predicted"/>
<reference evidence="2 3" key="1">
    <citation type="submission" date="2017-02" db="EMBL/GenBank/DDBJ databases">
        <title>Acinetobacter sp. ANC 4945, whole genome shotgun sequencing project.</title>
        <authorList>
            <person name="Radolfova-Krizova L."/>
            <person name="Al Atrouni A."/>
            <person name="Nemec A."/>
        </authorList>
    </citation>
    <scope>NUCLEOTIDE SEQUENCE [LARGE SCALE GENOMIC DNA]</scope>
    <source>
        <strain evidence="2 3">ANC 4945</strain>
    </source>
</reference>
<protein>
    <submittedName>
        <fullName evidence="2">Alpha/beta hydrolase</fullName>
    </submittedName>
</protein>
<dbReference type="RefSeq" id="WP_078191041.1">
    <property type="nucleotide sequence ID" value="NZ_JAMCOZ010000013.1"/>
</dbReference>
<dbReference type="Pfam" id="PF05057">
    <property type="entry name" value="DUF676"/>
    <property type="match status" value="1"/>
</dbReference>
<comment type="caution">
    <text evidence="2">The sequence shown here is derived from an EMBL/GenBank/DDBJ whole genome shotgun (WGS) entry which is preliminary data.</text>
</comment>
<evidence type="ECO:0000313" key="3">
    <source>
        <dbReference type="Proteomes" id="UP000191160"/>
    </source>
</evidence>
<dbReference type="InterPro" id="IPR007751">
    <property type="entry name" value="DUF676_lipase-like"/>
</dbReference>
<keyword evidence="3" id="KW-1185">Reference proteome</keyword>
<gene>
    <name evidence="2" type="ORF">B1202_12420</name>
</gene>
<evidence type="ECO:0000313" key="2">
    <source>
        <dbReference type="EMBL" id="OOV80924.1"/>
    </source>
</evidence>
<feature type="domain" description="DUF676" evidence="1">
    <location>
        <begin position="375"/>
        <end position="524"/>
    </location>
</feature>